<dbReference type="InterPro" id="IPR001173">
    <property type="entry name" value="Glyco_trans_2-like"/>
</dbReference>
<comment type="caution">
    <text evidence="3">The sequence shown here is derived from an EMBL/GenBank/DDBJ whole genome shotgun (WGS) entry which is preliminary data.</text>
</comment>
<keyword evidence="3" id="KW-0808">Transferase</keyword>
<evidence type="ECO:0000313" key="3">
    <source>
        <dbReference type="EMBL" id="HER97063.1"/>
    </source>
</evidence>
<feature type="domain" description="Glycosyltransferase 2-like" evidence="2">
    <location>
        <begin position="22"/>
        <end position="158"/>
    </location>
</feature>
<keyword evidence="1" id="KW-1133">Transmembrane helix</keyword>
<dbReference type="AlphaFoldDB" id="A0A7V2B2H0"/>
<dbReference type="GO" id="GO:0016740">
    <property type="term" value="F:transferase activity"/>
    <property type="evidence" value="ECO:0007669"/>
    <property type="project" value="UniProtKB-KW"/>
</dbReference>
<dbReference type="PANTHER" id="PTHR43179:SF7">
    <property type="entry name" value="RHAMNOSYLTRANSFERASE WBBL"/>
    <property type="match status" value="1"/>
</dbReference>
<reference evidence="3" key="1">
    <citation type="journal article" date="2020" name="mSystems">
        <title>Genome- and Community-Level Interaction Insights into Carbon Utilization and Element Cycling Functions of Hydrothermarchaeota in Hydrothermal Sediment.</title>
        <authorList>
            <person name="Zhou Z."/>
            <person name="Liu Y."/>
            <person name="Xu W."/>
            <person name="Pan J."/>
            <person name="Luo Z.H."/>
            <person name="Li M."/>
        </authorList>
    </citation>
    <scope>NUCLEOTIDE SEQUENCE [LARGE SCALE GENOMIC DNA]</scope>
    <source>
        <strain evidence="3">SpSt-143</strain>
    </source>
</reference>
<protein>
    <submittedName>
        <fullName evidence="3">Glycosyltransferase</fullName>
    </submittedName>
</protein>
<proteinExistence type="predicted"/>
<dbReference type="EMBL" id="DSGB01000006">
    <property type="protein sequence ID" value="HER97063.1"/>
    <property type="molecule type" value="Genomic_DNA"/>
</dbReference>
<dbReference type="Pfam" id="PF00535">
    <property type="entry name" value="Glycos_transf_2"/>
    <property type="match status" value="1"/>
</dbReference>
<dbReference type="Gene3D" id="3.40.50.720">
    <property type="entry name" value="NAD(P)-binding Rossmann-like Domain"/>
    <property type="match status" value="1"/>
</dbReference>
<feature type="transmembrane region" description="Helical" evidence="1">
    <location>
        <begin position="366"/>
        <end position="385"/>
    </location>
</feature>
<keyword evidence="1" id="KW-0812">Transmembrane</keyword>
<dbReference type="InterPro" id="IPR029044">
    <property type="entry name" value="Nucleotide-diphossugar_trans"/>
</dbReference>
<evidence type="ECO:0000259" key="2">
    <source>
        <dbReference type="Pfam" id="PF00535"/>
    </source>
</evidence>
<dbReference type="Gene3D" id="3.90.550.10">
    <property type="entry name" value="Spore Coat Polysaccharide Biosynthesis Protein SpsA, Chain A"/>
    <property type="match status" value="1"/>
</dbReference>
<feature type="transmembrane region" description="Helical" evidence="1">
    <location>
        <begin position="423"/>
        <end position="446"/>
    </location>
</feature>
<evidence type="ECO:0000256" key="1">
    <source>
        <dbReference type="SAM" id="Phobius"/>
    </source>
</evidence>
<dbReference type="SUPFAM" id="SSF53448">
    <property type="entry name" value="Nucleotide-diphospho-sugar transferases"/>
    <property type="match status" value="1"/>
</dbReference>
<feature type="transmembrane region" description="Helical" evidence="1">
    <location>
        <begin position="397"/>
        <end position="417"/>
    </location>
</feature>
<name>A0A7V2B2H0_RHOMR</name>
<sequence>MQTAASVLPQTMPTSRHPCDLSVIIVNYNVRELLEEALRSVCRASRGLDVEIFVVDNNSADGSVEMIQTEFPHVHLITNAENLGFSRANNQAIRQARGRYLLLLNPDTLIQEDTLRVMVDFLETHPEVGAAGCKILNPDGTFAPESRRAFPTPAVAFYRLTGLSRLFPQSRRFGRYNLTYLSPDEETEVDALSGSCMFVRHAALYFSRTAYERLCLQGLGPVAHLLPEGLQPEGGAGLLDEDFFMYGEDLDWCYRIQQAGWKIVYTPRTQIIHYKGESTKKGELRYVRLFYGAMVQFVEKHFRDRYAPLFLLLLRLGIGLRAGFSVLHRGLRRLAPLGLDGVLTATIVALVGWLRSMAAGRALAELFLLSVVPAYAISTIAGIALQRGYHRSRLGHLRPVAYGVFLSLLFMGTLSFFVPDIAFSRIVVLLSAPFVAAALVGWRLAWSRRHKHRPQRALLVGPADEARRLHLLLETAPWPPFTLIGYVSPHTESPTSSELPCLGELRHLRDLVRLHAVDTVVFATGGLTHTLVLQLIQQLRDLPLQFKILPEGRTHVIGKARIDALDVAPILDAESALPTLRSLHVSRALECGLALVGLSILPLLRLGARWQGSRKTLDRLGHRLRGLREVLAGRRALIGYHESEQALLPPEWGLRPGVFAVSEARPQAARTPEDVRRLYAYYVQQRSLGFDLSLLYRILQQTLRSSPS</sequence>
<organism evidence="3">
    <name type="scientific">Rhodothermus marinus</name>
    <name type="common">Rhodothermus obamensis</name>
    <dbReference type="NCBI Taxonomy" id="29549"/>
    <lineage>
        <taxon>Bacteria</taxon>
        <taxon>Pseudomonadati</taxon>
        <taxon>Rhodothermota</taxon>
        <taxon>Rhodothermia</taxon>
        <taxon>Rhodothermales</taxon>
        <taxon>Rhodothermaceae</taxon>
        <taxon>Rhodothermus</taxon>
    </lineage>
</organism>
<dbReference type="PANTHER" id="PTHR43179">
    <property type="entry name" value="RHAMNOSYLTRANSFERASE WBBL"/>
    <property type="match status" value="1"/>
</dbReference>
<dbReference type="Pfam" id="PF13727">
    <property type="entry name" value="CoA_binding_3"/>
    <property type="match status" value="1"/>
</dbReference>
<keyword evidence="1" id="KW-0472">Membrane</keyword>
<feature type="transmembrane region" description="Helical" evidence="1">
    <location>
        <begin position="334"/>
        <end position="354"/>
    </location>
</feature>
<gene>
    <name evidence="3" type="ORF">ENO59_11255</name>
</gene>
<accession>A0A7V2B2H0</accession>
<dbReference type="CDD" id="cd04186">
    <property type="entry name" value="GT_2_like_c"/>
    <property type="match status" value="1"/>
</dbReference>